<gene>
    <name evidence="1" type="ORF">CR513_54634</name>
</gene>
<dbReference type="Gene3D" id="3.30.420.10">
    <property type="entry name" value="Ribonuclease H-like superfamily/Ribonuclease H"/>
    <property type="match status" value="1"/>
</dbReference>
<sequence>MIEPCEQFKIKHHNPTPYRPKMNRTMGAANKRIKKILSMTCYLMPYTNSEPHWATPYSLAYGTEAVLLVEVEIPTLRVIAKRKPMDPELTTEKRGCRPYVMDNSVKKKEREIENTFDKKARPCLFKEGDLVPKKILPNDKDTKWKCMKSLT</sequence>
<reference evidence="1" key="1">
    <citation type="submission" date="2018-05" db="EMBL/GenBank/DDBJ databases">
        <title>Draft genome of Mucuna pruriens seed.</title>
        <authorList>
            <person name="Nnadi N.E."/>
            <person name="Vos R."/>
            <person name="Hasami M.H."/>
            <person name="Devisetty U.K."/>
            <person name="Aguiy J.C."/>
        </authorList>
    </citation>
    <scope>NUCLEOTIDE SEQUENCE [LARGE SCALE GENOMIC DNA]</scope>
    <source>
        <strain evidence="1">JCA_2017</strain>
    </source>
</reference>
<evidence type="ECO:0000313" key="2">
    <source>
        <dbReference type="Proteomes" id="UP000257109"/>
    </source>
</evidence>
<protein>
    <recommendedName>
        <fullName evidence="3">Integrase catalytic domain-containing protein</fullName>
    </recommendedName>
</protein>
<dbReference type="InterPro" id="IPR012337">
    <property type="entry name" value="RNaseH-like_sf"/>
</dbReference>
<dbReference type="SUPFAM" id="SSF53098">
    <property type="entry name" value="Ribonuclease H-like"/>
    <property type="match status" value="1"/>
</dbReference>
<accession>A0A371EKK2</accession>
<dbReference type="AlphaFoldDB" id="A0A371EKK2"/>
<evidence type="ECO:0000313" key="1">
    <source>
        <dbReference type="EMBL" id="RDX66592.1"/>
    </source>
</evidence>
<feature type="non-terminal residue" evidence="1">
    <location>
        <position position="1"/>
    </location>
</feature>
<proteinExistence type="predicted"/>
<dbReference type="PANTHER" id="PTHR48475:SF1">
    <property type="entry name" value="RNASE H TYPE-1 DOMAIN-CONTAINING PROTEIN"/>
    <property type="match status" value="1"/>
</dbReference>
<dbReference type="InterPro" id="IPR036397">
    <property type="entry name" value="RNaseH_sf"/>
</dbReference>
<organism evidence="1 2">
    <name type="scientific">Mucuna pruriens</name>
    <name type="common">Velvet bean</name>
    <name type="synonym">Dolichos pruriens</name>
    <dbReference type="NCBI Taxonomy" id="157652"/>
    <lineage>
        <taxon>Eukaryota</taxon>
        <taxon>Viridiplantae</taxon>
        <taxon>Streptophyta</taxon>
        <taxon>Embryophyta</taxon>
        <taxon>Tracheophyta</taxon>
        <taxon>Spermatophyta</taxon>
        <taxon>Magnoliopsida</taxon>
        <taxon>eudicotyledons</taxon>
        <taxon>Gunneridae</taxon>
        <taxon>Pentapetalae</taxon>
        <taxon>rosids</taxon>
        <taxon>fabids</taxon>
        <taxon>Fabales</taxon>
        <taxon>Fabaceae</taxon>
        <taxon>Papilionoideae</taxon>
        <taxon>50 kb inversion clade</taxon>
        <taxon>NPAAA clade</taxon>
        <taxon>indigoferoid/millettioid clade</taxon>
        <taxon>Phaseoleae</taxon>
        <taxon>Mucuna</taxon>
    </lineage>
</organism>
<dbReference type="GO" id="GO:0003676">
    <property type="term" value="F:nucleic acid binding"/>
    <property type="evidence" value="ECO:0007669"/>
    <property type="project" value="InterPro"/>
</dbReference>
<evidence type="ECO:0008006" key="3">
    <source>
        <dbReference type="Google" id="ProtNLM"/>
    </source>
</evidence>
<comment type="caution">
    <text evidence="1">The sequence shown here is derived from an EMBL/GenBank/DDBJ whole genome shotgun (WGS) entry which is preliminary data.</text>
</comment>
<dbReference type="Proteomes" id="UP000257109">
    <property type="component" value="Unassembled WGS sequence"/>
</dbReference>
<dbReference type="PANTHER" id="PTHR48475">
    <property type="entry name" value="RIBONUCLEASE H"/>
    <property type="match status" value="1"/>
</dbReference>
<dbReference type="OrthoDB" id="543541at2759"/>
<name>A0A371EKK2_MUCPR</name>
<keyword evidence="2" id="KW-1185">Reference proteome</keyword>
<dbReference type="EMBL" id="QJKJ01013371">
    <property type="protein sequence ID" value="RDX66592.1"/>
    <property type="molecule type" value="Genomic_DNA"/>
</dbReference>